<dbReference type="GO" id="GO:0006952">
    <property type="term" value="P:defense response"/>
    <property type="evidence" value="ECO:0007669"/>
    <property type="project" value="UniProtKB-KW"/>
</dbReference>
<dbReference type="InterPro" id="IPR027417">
    <property type="entry name" value="P-loop_NTPase"/>
</dbReference>
<dbReference type="InterPro" id="IPR042197">
    <property type="entry name" value="Apaf_helical"/>
</dbReference>
<evidence type="ECO:0000256" key="2">
    <source>
        <dbReference type="ARBA" id="ARBA00022821"/>
    </source>
</evidence>
<dbReference type="Pfam" id="PF00931">
    <property type="entry name" value="NB-ARC"/>
    <property type="match status" value="1"/>
</dbReference>
<dbReference type="AlphaFoldDB" id="A0A6P5YU78"/>
<dbReference type="OrthoDB" id="5279713at2759"/>
<dbReference type="KEGG" id="dzi:111294707"/>
<dbReference type="PRINTS" id="PR00364">
    <property type="entry name" value="DISEASERSIST"/>
</dbReference>
<gene>
    <name evidence="5" type="primary">LOC111294707</name>
</gene>
<dbReference type="Gene3D" id="1.10.10.10">
    <property type="entry name" value="Winged helix-like DNA-binding domain superfamily/Winged helix DNA-binding domain"/>
    <property type="match status" value="1"/>
</dbReference>
<organism evidence="4 5">
    <name type="scientific">Durio zibethinus</name>
    <name type="common">Durian</name>
    <dbReference type="NCBI Taxonomy" id="66656"/>
    <lineage>
        <taxon>Eukaryota</taxon>
        <taxon>Viridiplantae</taxon>
        <taxon>Streptophyta</taxon>
        <taxon>Embryophyta</taxon>
        <taxon>Tracheophyta</taxon>
        <taxon>Spermatophyta</taxon>
        <taxon>Magnoliopsida</taxon>
        <taxon>eudicotyledons</taxon>
        <taxon>Gunneridae</taxon>
        <taxon>Pentapetalae</taxon>
        <taxon>rosids</taxon>
        <taxon>malvids</taxon>
        <taxon>Malvales</taxon>
        <taxon>Malvaceae</taxon>
        <taxon>Helicteroideae</taxon>
        <taxon>Durio</taxon>
    </lineage>
</organism>
<dbReference type="GO" id="GO:0043531">
    <property type="term" value="F:ADP binding"/>
    <property type="evidence" value="ECO:0007669"/>
    <property type="project" value="InterPro"/>
</dbReference>
<name>A0A6P5YU78_DURZI</name>
<protein>
    <submittedName>
        <fullName evidence="5">Disease resistance protein RGA4</fullName>
    </submittedName>
</protein>
<dbReference type="Gene3D" id="3.40.50.300">
    <property type="entry name" value="P-loop containing nucleotide triphosphate hydrolases"/>
    <property type="match status" value="1"/>
</dbReference>
<dbReference type="PANTHER" id="PTHR36766:SF61">
    <property type="entry name" value="NB-ARC DOMAIN DISEASE RESISTANCE PROTEIN"/>
    <property type="match status" value="1"/>
</dbReference>
<evidence type="ECO:0000313" key="5">
    <source>
        <dbReference type="RefSeq" id="XP_022743837.1"/>
    </source>
</evidence>
<dbReference type="SUPFAM" id="SSF52540">
    <property type="entry name" value="P-loop containing nucleoside triphosphate hydrolases"/>
    <property type="match status" value="1"/>
</dbReference>
<keyword evidence="2" id="KW-0611">Plant defense</keyword>
<reference evidence="5" key="1">
    <citation type="submission" date="2025-08" db="UniProtKB">
        <authorList>
            <consortium name="RefSeq"/>
        </authorList>
    </citation>
    <scope>IDENTIFICATION</scope>
    <source>
        <tissue evidence="5">Fruit stalk</tissue>
    </source>
</reference>
<keyword evidence="4" id="KW-1185">Reference proteome</keyword>
<proteinExistence type="predicted"/>
<evidence type="ECO:0000313" key="4">
    <source>
        <dbReference type="Proteomes" id="UP000515121"/>
    </source>
</evidence>
<dbReference type="InterPro" id="IPR002182">
    <property type="entry name" value="NB-ARC"/>
</dbReference>
<dbReference type="Gene3D" id="1.10.8.430">
    <property type="entry name" value="Helical domain of apoptotic protease-activating factors"/>
    <property type="match status" value="1"/>
</dbReference>
<evidence type="ECO:0000256" key="1">
    <source>
        <dbReference type="ARBA" id="ARBA00022737"/>
    </source>
</evidence>
<evidence type="ECO:0000259" key="3">
    <source>
        <dbReference type="Pfam" id="PF00931"/>
    </source>
</evidence>
<dbReference type="PANTHER" id="PTHR36766">
    <property type="entry name" value="PLANT BROAD-SPECTRUM MILDEW RESISTANCE PROTEIN RPW8"/>
    <property type="match status" value="1"/>
</dbReference>
<sequence length="291" mass="33170">MNETDGINRLATQFPVRDEEAAVEREKILRQKDNSKTKDLAQNIFPPPLMAESFAFNIAENLLSKLTNIAYQEIRFAWAVQSDLEKLKTTLTTIKAVLLDAEEKQAHKNQLQKAFRDCLDGKKYLLILDDVRTDNPMKWNELKQLLVEGGTGSKIVVTTRNNQIAEMMGTIPAHNLQGLDEKQALSVFLQFAFKKGEVNLSPNLVKIGEEIIKKCNGVPLVLKTLGSLLLFKTSEHDWELVRDSEMWKLVEKENNIFPVLKLSYDELPPRLKQCFALLSVFPKDIYLIVGR</sequence>
<dbReference type="InterPro" id="IPR036388">
    <property type="entry name" value="WH-like_DNA-bd_sf"/>
</dbReference>
<dbReference type="RefSeq" id="XP_022743837.1">
    <property type="nucleotide sequence ID" value="XM_022888102.1"/>
</dbReference>
<dbReference type="Proteomes" id="UP000515121">
    <property type="component" value="Unplaced"/>
</dbReference>
<feature type="domain" description="NB-ARC" evidence="3">
    <location>
        <begin position="68"/>
        <end position="195"/>
    </location>
</feature>
<dbReference type="GeneID" id="111294707"/>
<dbReference type="GO" id="GO:0005524">
    <property type="term" value="F:ATP binding"/>
    <property type="evidence" value="ECO:0007669"/>
    <property type="project" value="UniProtKB-KW"/>
</dbReference>
<keyword evidence="1" id="KW-0677">Repeat</keyword>
<accession>A0A6P5YU78</accession>